<protein>
    <recommendedName>
        <fullName evidence="3">Sulfatase-modifying factor enzyme domain-containing protein</fullName>
    </recommendedName>
</protein>
<name>A0AB39SC26_9ACTN</name>
<feature type="region of interest" description="Disordered" evidence="1">
    <location>
        <begin position="1"/>
        <end position="45"/>
    </location>
</feature>
<sequence>MIRRAEGSTRTQPIAAYSPQGPEFPNGPQGGAKPGTYPEWCPPEAGSDCETKNPINLSADEYQANYQGSLAGVGQSLTRSPWGTLDQAGNAVEWTDTIDPILKHTPRVVRRMHGGVSNAKAYQPAIAAIGPQPQSDLIPKNIYPWLGFRIGMIGNPGS</sequence>
<dbReference type="Gene3D" id="3.90.1580.10">
    <property type="entry name" value="paralog of FGE (formylglycine-generating enzyme)"/>
    <property type="match status" value="1"/>
</dbReference>
<evidence type="ECO:0008006" key="3">
    <source>
        <dbReference type="Google" id="ProtNLM"/>
    </source>
</evidence>
<organism evidence="2">
    <name type="scientific">Streptomyces sp. R35</name>
    <dbReference type="NCBI Taxonomy" id="3238630"/>
    <lineage>
        <taxon>Bacteria</taxon>
        <taxon>Bacillati</taxon>
        <taxon>Actinomycetota</taxon>
        <taxon>Actinomycetes</taxon>
        <taxon>Kitasatosporales</taxon>
        <taxon>Streptomycetaceae</taxon>
        <taxon>Streptomyces</taxon>
    </lineage>
</organism>
<dbReference type="SUPFAM" id="SSF56436">
    <property type="entry name" value="C-type lectin-like"/>
    <property type="match status" value="1"/>
</dbReference>
<evidence type="ECO:0000313" key="2">
    <source>
        <dbReference type="EMBL" id="XDQ63997.1"/>
    </source>
</evidence>
<dbReference type="AlphaFoldDB" id="A0AB39SC26"/>
<proteinExistence type="predicted"/>
<dbReference type="InterPro" id="IPR016187">
    <property type="entry name" value="CTDL_fold"/>
</dbReference>
<evidence type="ECO:0000256" key="1">
    <source>
        <dbReference type="SAM" id="MobiDB-lite"/>
    </source>
</evidence>
<gene>
    <name evidence="2" type="ORF">AB5J50_26045</name>
</gene>
<accession>A0AB39SC26</accession>
<dbReference type="InterPro" id="IPR042095">
    <property type="entry name" value="SUMF_sf"/>
</dbReference>
<dbReference type="EMBL" id="CP163440">
    <property type="protein sequence ID" value="XDQ63997.1"/>
    <property type="molecule type" value="Genomic_DNA"/>
</dbReference>
<dbReference type="RefSeq" id="WP_369260704.1">
    <property type="nucleotide sequence ID" value="NZ_CP163440.1"/>
</dbReference>
<reference evidence="2" key="1">
    <citation type="submission" date="2024-07" db="EMBL/GenBank/DDBJ databases">
        <authorList>
            <person name="Yu S.T."/>
        </authorList>
    </citation>
    <scope>NUCLEOTIDE SEQUENCE</scope>
    <source>
        <strain evidence="2">R35</strain>
    </source>
</reference>